<dbReference type="PANTHER" id="PTHR47165">
    <property type="entry name" value="OS03G0429900 PROTEIN"/>
    <property type="match status" value="1"/>
</dbReference>
<dbReference type="InterPro" id="IPR012340">
    <property type="entry name" value="NA-bd_OB-fold"/>
</dbReference>
<comment type="caution">
    <text evidence="2">The sequence shown here is derived from an EMBL/GenBank/DDBJ whole genome shotgun (WGS) entry which is preliminary data.</text>
</comment>
<evidence type="ECO:0000313" key="2">
    <source>
        <dbReference type="EMBL" id="CAH8391974.1"/>
    </source>
</evidence>
<dbReference type="Pfam" id="PF02721">
    <property type="entry name" value="DUF223"/>
    <property type="match status" value="1"/>
</dbReference>
<feature type="domain" description="Replication protein A 70 kDa DNA-binding subunit B/D first OB fold" evidence="1">
    <location>
        <begin position="29"/>
        <end position="119"/>
    </location>
</feature>
<dbReference type="EMBL" id="CAKOAT010975153">
    <property type="protein sequence ID" value="CAH8391974.1"/>
    <property type="molecule type" value="Genomic_DNA"/>
</dbReference>
<dbReference type="CDD" id="cd04480">
    <property type="entry name" value="RPA1_DBD_A_like"/>
    <property type="match status" value="1"/>
</dbReference>
<keyword evidence="3" id="KW-1185">Reference proteome</keyword>
<gene>
    <name evidence="2" type="ORF">ERUC_LOCUS44457</name>
</gene>
<reference evidence="2 3" key="1">
    <citation type="submission" date="2022-03" db="EMBL/GenBank/DDBJ databases">
        <authorList>
            <person name="Macdonald S."/>
            <person name="Ahmed S."/>
            <person name="Newling K."/>
        </authorList>
    </citation>
    <scope>NUCLEOTIDE SEQUENCE [LARGE SCALE GENOMIC DNA]</scope>
</reference>
<sequence length="157" mass="17680">MTSVDDIVSQPTAAHSTFAHLCLGQSPQIIVARLLRVFEESPTMNNDSEARGITILLLDEKDSTITGFIPAAAANRHREALKEGVIIKVTNFEVKKCQHMFKITEHTHAIRFTSQTTIDEVMNNYPAINQQRFMVRGYEHLQILANTDLELPGIYKT</sequence>
<accession>A0ABC8MA02</accession>
<dbReference type="PANTHER" id="PTHR47165:SF4">
    <property type="entry name" value="OS03G0429900 PROTEIN"/>
    <property type="match status" value="1"/>
</dbReference>
<name>A0ABC8MA02_ERUVS</name>
<evidence type="ECO:0000313" key="3">
    <source>
        <dbReference type="Proteomes" id="UP001642260"/>
    </source>
</evidence>
<dbReference type="Proteomes" id="UP001642260">
    <property type="component" value="Unassembled WGS sequence"/>
</dbReference>
<protein>
    <recommendedName>
        <fullName evidence="1">Replication protein A 70 kDa DNA-binding subunit B/D first OB fold domain-containing protein</fullName>
    </recommendedName>
</protein>
<dbReference type="AlphaFoldDB" id="A0ABC8MA02"/>
<dbReference type="Gene3D" id="2.40.50.140">
    <property type="entry name" value="Nucleic acid-binding proteins"/>
    <property type="match status" value="1"/>
</dbReference>
<dbReference type="SUPFAM" id="SSF50249">
    <property type="entry name" value="Nucleic acid-binding proteins"/>
    <property type="match status" value="1"/>
</dbReference>
<organism evidence="2 3">
    <name type="scientific">Eruca vesicaria subsp. sativa</name>
    <name type="common">Garden rocket</name>
    <name type="synonym">Eruca sativa</name>
    <dbReference type="NCBI Taxonomy" id="29727"/>
    <lineage>
        <taxon>Eukaryota</taxon>
        <taxon>Viridiplantae</taxon>
        <taxon>Streptophyta</taxon>
        <taxon>Embryophyta</taxon>
        <taxon>Tracheophyta</taxon>
        <taxon>Spermatophyta</taxon>
        <taxon>Magnoliopsida</taxon>
        <taxon>eudicotyledons</taxon>
        <taxon>Gunneridae</taxon>
        <taxon>Pentapetalae</taxon>
        <taxon>rosids</taxon>
        <taxon>malvids</taxon>
        <taxon>Brassicales</taxon>
        <taxon>Brassicaceae</taxon>
        <taxon>Brassiceae</taxon>
        <taxon>Eruca</taxon>
    </lineage>
</organism>
<dbReference type="InterPro" id="IPR003871">
    <property type="entry name" value="RFA1B/D_OB_1st"/>
</dbReference>
<evidence type="ECO:0000259" key="1">
    <source>
        <dbReference type="Pfam" id="PF02721"/>
    </source>
</evidence>
<proteinExistence type="predicted"/>